<protein>
    <submittedName>
        <fullName evidence="1">Uncharacterized protein</fullName>
    </submittedName>
</protein>
<name>A0A8K0MM90_9ROSA</name>
<dbReference type="EMBL" id="VOIH02000003">
    <property type="protein sequence ID" value="KAF3451401.1"/>
    <property type="molecule type" value="Genomic_DNA"/>
</dbReference>
<dbReference type="Proteomes" id="UP000796880">
    <property type="component" value="Unassembled WGS sequence"/>
</dbReference>
<evidence type="ECO:0000313" key="1">
    <source>
        <dbReference type="EMBL" id="KAF3451401.1"/>
    </source>
</evidence>
<sequence>MPIPEITAHGWPVATTDPGRQHALQRHARALLRRAGLGPAIATTSLEISTTVCFSPLFLLFRYC</sequence>
<comment type="caution">
    <text evidence="1">The sequence shown here is derived from an EMBL/GenBank/DDBJ whole genome shotgun (WGS) entry which is preliminary data.</text>
</comment>
<gene>
    <name evidence="1" type="ORF">FNV43_RR07496</name>
</gene>
<proteinExistence type="predicted"/>
<accession>A0A8K0MM90</accession>
<dbReference type="AlphaFoldDB" id="A0A8K0MM90"/>
<reference evidence="1" key="1">
    <citation type="submission" date="2020-03" db="EMBL/GenBank/DDBJ databases">
        <title>A high-quality chromosome-level genome assembly of a woody plant with both climbing and erect habits, Rhamnella rubrinervis.</title>
        <authorList>
            <person name="Lu Z."/>
            <person name="Yang Y."/>
            <person name="Zhu X."/>
            <person name="Sun Y."/>
        </authorList>
    </citation>
    <scope>NUCLEOTIDE SEQUENCE</scope>
    <source>
        <strain evidence="1">BYM</strain>
        <tissue evidence="1">Leaf</tissue>
    </source>
</reference>
<keyword evidence="2" id="KW-1185">Reference proteome</keyword>
<evidence type="ECO:0000313" key="2">
    <source>
        <dbReference type="Proteomes" id="UP000796880"/>
    </source>
</evidence>
<organism evidence="1 2">
    <name type="scientific">Rhamnella rubrinervis</name>
    <dbReference type="NCBI Taxonomy" id="2594499"/>
    <lineage>
        <taxon>Eukaryota</taxon>
        <taxon>Viridiplantae</taxon>
        <taxon>Streptophyta</taxon>
        <taxon>Embryophyta</taxon>
        <taxon>Tracheophyta</taxon>
        <taxon>Spermatophyta</taxon>
        <taxon>Magnoliopsida</taxon>
        <taxon>eudicotyledons</taxon>
        <taxon>Gunneridae</taxon>
        <taxon>Pentapetalae</taxon>
        <taxon>rosids</taxon>
        <taxon>fabids</taxon>
        <taxon>Rosales</taxon>
        <taxon>Rhamnaceae</taxon>
        <taxon>rhamnoid group</taxon>
        <taxon>Rhamneae</taxon>
        <taxon>Rhamnella</taxon>
    </lineage>
</organism>